<proteinExistence type="inferred from homology"/>
<reference evidence="5 6" key="1">
    <citation type="submission" date="2024-02" db="EMBL/GenBank/DDBJ databases">
        <title>De novo assembly and annotation of 12 fungi associated with fruit tree decline syndrome in Ontario, Canada.</title>
        <authorList>
            <person name="Sulman M."/>
            <person name="Ellouze W."/>
            <person name="Ilyukhin E."/>
        </authorList>
    </citation>
    <scope>NUCLEOTIDE SEQUENCE [LARGE SCALE GENOMIC DNA]</scope>
    <source>
        <strain evidence="5 6">M97-236</strain>
    </source>
</reference>
<evidence type="ECO:0000256" key="1">
    <source>
        <dbReference type="ARBA" id="ARBA00006484"/>
    </source>
</evidence>
<evidence type="ECO:0008006" key="7">
    <source>
        <dbReference type="Google" id="ProtNLM"/>
    </source>
</evidence>
<dbReference type="SUPFAM" id="SSF51735">
    <property type="entry name" value="NAD(P)-binding Rossmann-fold domains"/>
    <property type="match status" value="1"/>
</dbReference>
<comment type="similarity">
    <text evidence="1">Belongs to the short-chain dehydrogenases/reductases (SDR) family.</text>
</comment>
<evidence type="ECO:0000313" key="6">
    <source>
        <dbReference type="Proteomes" id="UP001521222"/>
    </source>
</evidence>
<dbReference type="Pfam" id="PF00106">
    <property type="entry name" value="adh_short"/>
    <property type="match status" value="1"/>
</dbReference>
<dbReference type="PANTHER" id="PTHR43963:SF6">
    <property type="entry name" value="CHAIN DEHYDROGENASE FAMILY PROTEIN, PUTATIVE (AFU_ORTHOLOGUE AFUA_3G15350)-RELATED"/>
    <property type="match status" value="1"/>
</dbReference>
<evidence type="ECO:0000256" key="4">
    <source>
        <dbReference type="SAM" id="MobiDB-lite"/>
    </source>
</evidence>
<name>A0ABR3RYR9_9PLEO</name>
<dbReference type="EMBL" id="JAKIXB020000003">
    <property type="protein sequence ID" value="KAL1609557.1"/>
    <property type="molecule type" value="Genomic_DNA"/>
</dbReference>
<dbReference type="PANTHER" id="PTHR43963">
    <property type="entry name" value="CARBONYL REDUCTASE 1-RELATED"/>
    <property type="match status" value="1"/>
</dbReference>
<sequence length="315" mass="34483">MKTWRLVIKIVIHTITDNLTMADHLVVVVTGTSRGIGKGIVQLLAKQQLQRPLTIYSTSRSGTDTNIETTMPNTVVYRKVDTADKTSIKTFFDSVLKEHKAIDVLVNNAAISHDDHETPELAEKTILNNYGGTRDMCEAFLSQSNLQPGSRIVSVTSGINRLQTYGLEIQNAFRDAESMDALDELARRYIDCVQQSPETQEQAGWGSGARSYKVSKALINALTIVLARQHPDVLVNCCCPGWCDTDMGNTAKGKPPKTSEQGARIPTRLAIGDLGPDGNDDGGLGKESEKVSGLFYENDTIIQTGWGKAKLWLDS</sequence>
<comment type="caution">
    <text evidence="5">The sequence shown here is derived from an EMBL/GenBank/DDBJ whole genome shotgun (WGS) entry which is preliminary data.</text>
</comment>
<keyword evidence="3" id="KW-0560">Oxidoreductase</keyword>
<gene>
    <name evidence="5" type="ORF">SLS59_001063</name>
</gene>
<keyword evidence="2" id="KW-0521">NADP</keyword>
<organism evidence="5 6">
    <name type="scientific">Nothophoma quercina</name>
    <dbReference type="NCBI Taxonomy" id="749835"/>
    <lineage>
        <taxon>Eukaryota</taxon>
        <taxon>Fungi</taxon>
        <taxon>Dikarya</taxon>
        <taxon>Ascomycota</taxon>
        <taxon>Pezizomycotina</taxon>
        <taxon>Dothideomycetes</taxon>
        <taxon>Pleosporomycetidae</taxon>
        <taxon>Pleosporales</taxon>
        <taxon>Pleosporineae</taxon>
        <taxon>Didymellaceae</taxon>
        <taxon>Nothophoma</taxon>
    </lineage>
</organism>
<evidence type="ECO:0000313" key="5">
    <source>
        <dbReference type="EMBL" id="KAL1609557.1"/>
    </source>
</evidence>
<keyword evidence="6" id="KW-1185">Reference proteome</keyword>
<accession>A0ABR3RYR9</accession>
<evidence type="ECO:0000256" key="3">
    <source>
        <dbReference type="ARBA" id="ARBA00023002"/>
    </source>
</evidence>
<protein>
    <recommendedName>
        <fullName evidence="7">NAD(P)-binding protein</fullName>
    </recommendedName>
</protein>
<dbReference type="InterPro" id="IPR036291">
    <property type="entry name" value="NAD(P)-bd_dom_sf"/>
</dbReference>
<dbReference type="PRINTS" id="PR00081">
    <property type="entry name" value="GDHRDH"/>
</dbReference>
<dbReference type="Proteomes" id="UP001521222">
    <property type="component" value="Unassembled WGS sequence"/>
</dbReference>
<dbReference type="InterPro" id="IPR002347">
    <property type="entry name" value="SDR_fam"/>
</dbReference>
<dbReference type="Gene3D" id="3.40.50.720">
    <property type="entry name" value="NAD(P)-binding Rossmann-like Domain"/>
    <property type="match status" value="1"/>
</dbReference>
<feature type="region of interest" description="Disordered" evidence="4">
    <location>
        <begin position="250"/>
        <end position="286"/>
    </location>
</feature>
<evidence type="ECO:0000256" key="2">
    <source>
        <dbReference type="ARBA" id="ARBA00022857"/>
    </source>
</evidence>